<dbReference type="SUPFAM" id="SSF103481">
    <property type="entry name" value="Multidrug resistance efflux transporter EmrE"/>
    <property type="match status" value="2"/>
</dbReference>
<evidence type="ECO:0000256" key="2">
    <source>
        <dbReference type="ARBA" id="ARBA00007362"/>
    </source>
</evidence>
<evidence type="ECO:0000256" key="5">
    <source>
        <dbReference type="ARBA" id="ARBA00023136"/>
    </source>
</evidence>
<keyword evidence="4 6" id="KW-1133">Transmembrane helix</keyword>
<gene>
    <name evidence="8" type="ORF">A2893_06540</name>
</gene>
<dbReference type="Proteomes" id="UP000176725">
    <property type="component" value="Unassembled WGS sequence"/>
</dbReference>
<feature type="transmembrane region" description="Helical" evidence="6">
    <location>
        <begin position="179"/>
        <end position="200"/>
    </location>
</feature>
<feature type="domain" description="EamA" evidence="7">
    <location>
        <begin position="1"/>
        <end position="135"/>
    </location>
</feature>
<evidence type="ECO:0000313" key="8">
    <source>
        <dbReference type="EMBL" id="OGM64656.1"/>
    </source>
</evidence>
<comment type="subcellular location">
    <subcellularLocation>
        <location evidence="1">Membrane</location>
        <topology evidence="1">Multi-pass membrane protein</topology>
    </subcellularLocation>
</comment>
<proteinExistence type="inferred from homology"/>
<comment type="caution">
    <text evidence="8">The sequence shown here is derived from an EMBL/GenBank/DDBJ whole genome shotgun (WGS) entry which is preliminary data.</text>
</comment>
<feature type="transmembrane region" description="Helical" evidence="6">
    <location>
        <begin position="6"/>
        <end position="23"/>
    </location>
</feature>
<dbReference type="PANTHER" id="PTHR32322:SF2">
    <property type="entry name" value="EAMA DOMAIN-CONTAINING PROTEIN"/>
    <property type="match status" value="1"/>
</dbReference>
<evidence type="ECO:0000256" key="1">
    <source>
        <dbReference type="ARBA" id="ARBA00004141"/>
    </source>
</evidence>
<reference evidence="8 9" key="1">
    <citation type="journal article" date="2016" name="Nat. Commun.">
        <title>Thousands of microbial genomes shed light on interconnected biogeochemical processes in an aquifer system.</title>
        <authorList>
            <person name="Anantharaman K."/>
            <person name="Brown C.T."/>
            <person name="Hug L.A."/>
            <person name="Sharon I."/>
            <person name="Castelle C.J."/>
            <person name="Probst A.J."/>
            <person name="Thomas B.C."/>
            <person name="Singh A."/>
            <person name="Wilkins M.J."/>
            <person name="Karaoz U."/>
            <person name="Brodie E.L."/>
            <person name="Williams K.H."/>
            <person name="Hubbard S.S."/>
            <person name="Banfield J.F."/>
        </authorList>
    </citation>
    <scope>NUCLEOTIDE SEQUENCE [LARGE SCALE GENOMIC DNA]</scope>
</reference>
<sequence>MGIIAGFLSMVFWGTAIFLAAIASRKLGNVLTLFWMQFFGFLVGLLFFLVNFNSFTFTLVSQNVSLLVVVAVLQVVAYLSFYRGLEKAEVSLVGPVGAAWGLVVALLGVVFLKESLSTSQVLAIGMIVVGIVMLSVNISDLVKSKKVNFLVGVKEGVMAMLGWGISLFLLVFATKELGWFLPAFIFRFFVLLLLVGYILFSKSVFIPKSTKFPLKLLLLIGLFDIGGFFSYSFGVSGTQASIVAPIGSAFALVSVLLAKVFLKEKIDRNKMVGILAIVGGLVLISL</sequence>
<protein>
    <recommendedName>
        <fullName evidence="7">EamA domain-containing protein</fullName>
    </recommendedName>
</protein>
<feature type="transmembrane region" description="Helical" evidence="6">
    <location>
        <begin position="212"/>
        <end position="234"/>
    </location>
</feature>
<feature type="transmembrane region" description="Helical" evidence="6">
    <location>
        <begin position="118"/>
        <end position="136"/>
    </location>
</feature>
<name>A0A1F8BKR8_9BACT</name>
<evidence type="ECO:0000256" key="6">
    <source>
        <dbReference type="SAM" id="Phobius"/>
    </source>
</evidence>
<feature type="transmembrane region" description="Helical" evidence="6">
    <location>
        <begin position="156"/>
        <end position="173"/>
    </location>
</feature>
<feature type="transmembrane region" description="Helical" evidence="6">
    <location>
        <begin position="64"/>
        <end position="85"/>
    </location>
</feature>
<evidence type="ECO:0000256" key="3">
    <source>
        <dbReference type="ARBA" id="ARBA00022692"/>
    </source>
</evidence>
<keyword evidence="5 6" id="KW-0472">Membrane</keyword>
<dbReference type="PANTHER" id="PTHR32322">
    <property type="entry name" value="INNER MEMBRANE TRANSPORTER"/>
    <property type="match status" value="1"/>
</dbReference>
<evidence type="ECO:0000259" key="7">
    <source>
        <dbReference type="Pfam" id="PF00892"/>
    </source>
</evidence>
<comment type="similarity">
    <text evidence="2">Belongs to the EamA transporter family.</text>
</comment>
<dbReference type="Pfam" id="PF00892">
    <property type="entry name" value="EamA"/>
    <property type="match status" value="2"/>
</dbReference>
<organism evidence="8 9">
    <name type="scientific">Candidatus Woesebacteria bacterium RIFCSPLOWO2_01_FULL_39_25</name>
    <dbReference type="NCBI Taxonomy" id="1802521"/>
    <lineage>
        <taxon>Bacteria</taxon>
        <taxon>Candidatus Woeseibacteriota</taxon>
    </lineage>
</organism>
<feature type="domain" description="EamA" evidence="7">
    <location>
        <begin position="157"/>
        <end position="285"/>
    </location>
</feature>
<evidence type="ECO:0000313" key="9">
    <source>
        <dbReference type="Proteomes" id="UP000176725"/>
    </source>
</evidence>
<accession>A0A1F8BKR8</accession>
<evidence type="ECO:0000256" key="4">
    <source>
        <dbReference type="ARBA" id="ARBA00022989"/>
    </source>
</evidence>
<dbReference type="STRING" id="1802521.A2893_06540"/>
<dbReference type="InterPro" id="IPR037185">
    <property type="entry name" value="EmrE-like"/>
</dbReference>
<dbReference type="EMBL" id="MGHH01000008">
    <property type="protein sequence ID" value="OGM64656.1"/>
    <property type="molecule type" value="Genomic_DNA"/>
</dbReference>
<keyword evidence="3 6" id="KW-0812">Transmembrane</keyword>
<dbReference type="AlphaFoldDB" id="A0A1F8BKR8"/>
<feature type="transmembrane region" description="Helical" evidence="6">
    <location>
        <begin position="92"/>
        <end position="112"/>
    </location>
</feature>
<dbReference type="Gene3D" id="1.10.3730.20">
    <property type="match status" value="1"/>
</dbReference>
<dbReference type="InterPro" id="IPR000620">
    <property type="entry name" value="EamA_dom"/>
</dbReference>
<feature type="transmembrane region" description="Helical" evidence="6">
    <location>
        <begin position="240"/>
        <end position="262"/>
    </location>
</feature>
<dbReference type="InterPro" id="IPR050638">
    <property type="entry name" value="AA-Vitamin_Transporters"/>
</dbReference>
<dbReference type="GO" id="GO:0016020">
    <property type="term" value="C:membrane"/>
    <property type="evidence" value="ECO:0007669"/>
    <property type="project" value="UniProtKB-SubCell"/>
</dbReference>
<feature type="transmembrane region" description="Helical" evidence="6">
    <location>
        <begin position="30"/>
        <end position="52"/>
    </location>
</feature>